<feature type="signal peptide" evidence="1">
    <location>
        <begin position="1"/>
        <end position="27"/>
    </location>
</feature>
<evidence type="ECO:0000313" key="2">
    <source>
        <dbReference type="EMBL" id="NYJ03948.1"/>
    </source>
</evidence>
<organism evidence="2 3">
    <name type="scientific">Petropleomorpha daqingensis</name>
    <dbReference type="NCBI Taxonomy" id="2026353"/>
    <lineage>
        <taxon>Bacteria</taxon>
        <taxon>Bacillati</taxon>
        <taxon>Actinomycetota</taxon>
        <taxon>Actinomycetes</taxon>
        <taxon>Geodermatophilales</taxon>
        <taxon>Geodermatophilaceae</taxon>
        <taxon>Petropleomorpha</taxon>
    </lineage>
</organism>
<proteinExistence type="predicted"/>
<name>A0A853CC33_9ACTN</name>
<comment type="caution">
    <text evidence="2">The sequence shown here is derived from an EMBL/GenBank/DDBJ whole genome shotgun (WGS) entry which is preliminary data.</text>
</comment>
<keyword evidence="1" id="KW-0732">Signal</keyword>
<keyword evidence="3" id="KW-1185">Reference proteome</keyword>
<dbReference type="AlphaFoldDB" id="A0A853CC33"/>
<evidence type="ECO:0000313" key="3">
    <source>
        <dbReference type="Proteomes" id="UP000541969"/>
    </source>
</evidence>
<evidence type="ECO:0000256" key="1">
    <source>
        <dbReference type="SAM" id="SignalP"/>
    </source>
</evidence>
<dbReference type="RefSeq" id="WP_179714729.1">
    <property type="nucleotide sequence ID" value="NZ_JACBZT010000001.1"/>
</dbReference>
<dbReference type="EMBL" id="JACBZT010000001">
    <property type="protein sequence ID" value="NYJ03948.1"/>
    <property type="molecule type" value="Genomic_DNA"/>
</dbReference>
<feature type="chain" id="PRO_5032748261" evidence="1">
    <location>
        <begin position="28"/>
        <end position="46"/>
    </location>
</feature>
<sequence>MRRLLRKLAASAGIAAAAAGLMVFATAGSFDGTDPFPHSVPAAISR</sequence>
<gene>
    <name evidence="2" type="ORF">GGQ55_000226</name>
</gene>
<protein>
    <submittedName>
        <fullName evidence="2">Uncharacterized protein</fullName>
    </submittedName>
</protein>
<accession>A0A853CC33</accession>
<reference evidence="2 3" key="1">
    <citation type="submission" date="2020-07" db="EMBL/GenBank/DDBJ databases">
        <title>Sequencing the genomes of 1000 actinobacteria strains.</title>
        <authorList>
            <person name="Klenk H.-P."/>
        </authorList>
    </citation>
    <scope>NUCLEOTIDE SEQUENCE [LARGE SCALE GENOMIC DNA]</scope>
    <source>
        <strain evidence="2 3">DSM 104001</strain>
    </source>
</reference>
<dbReference type="Proteomes" id="UP000541969">
    <property type="component" value="Unassembled WGS sequence"/>
</dbReference>